<dbReference type="RefSeq" id="WP_224529981.1">
    <property type="nucleotide sequence ID" value="NZ_JAIUJR010000008.1"/>
</dbReference>
<protein>
    <submittedName>
        <fullName evidence="4">T9SS type A sorting domain-containing protein</fullName>
    </submittedName>
</protein>
<accession>A0ABS7XU42</accession>
<evidence type="ECO:0000313" key="5">
    <source>
        <dbReference type="Proteomes" id="UP001198901"/>
    </source>
</evidence>
<sequence>MKKITLLFTLLFSTSIIFSQVVLTEDFEGGLSLPAGWANTDTPGNGEIWTFETGGEAPFFGAGNTVFYDPAGMAGNYAIFNSDAYGNNGTAEESALESPIFDCGSLTNVTLRFNHLFLSGFGGEGYVEVFDGTTWQTVIDYMEPPIASGTPEFGLVELDVSAELAGVTNAQVRFRWVGNWSYYWAFDNVEVFQCTVSAPAPVVSPMPMDAATNVALDQTDATNFPNRVFFSWVDGPGDPGNSYTLNLGVQNPPTDNTFTGFPNGDFIFNLAYDTTYFWSVESINCAGSSTSAVWSFTTEQDPALSIDEVDLNVVSVSPNPTKDILNIRTNLDLDSVQVYNLLGQSVAQFSGNSLANKSINLSNLEDGLYMVEVIAGNKRQTFKVNKN</sequence>
<keyword evidence="5" id="KW-1185">Reference proteome</keyword>
<comment type="caution">
    <text evidence="4">The sequence shown here is derived from an EMBL/GenBank/DDBJ whole genome shotgun (WGS) entry which is preliminary data.</text>
</comment>
<evidence type="ECO:0000256" key="2">
    <source>
        <dbReference type="SAM" id="SignalP"/>
    </source>
</evidence>
<feature type="chain" id="PRO_5046702637" evidence="2">
    <location>
        <begin position="20"/>
        <end position="387"/>
    </location>
</feature>
<dbReference type="EMBL" id="JAIUJR010000008">
    <property type="protein sequence ID" value="MCA0133305.1"/>
    <property type="molecule type" value="Genomic_DNA"/>
</dbReference>
<dbReference type="Gene3D" id="2.60.120.200">
    <property type="match status" value="1"/>
</dbReference>
<dbReference type="Gene3D" id="2.60.40.10">
    <property type="entry name" value="Immunoglobulins"/>
    <property type="match status" value="1"/>
</dbReference>
<organism evidence="4 5">
    <name type="scientific">Winogradskyella alexanderae</name>
    <dbReference type="NCBI Taxonomy" id="2877123"/>
    <lineage>
        <taxon>Bacteria</taxon>
        <taxon>Pseudomonadati</taxon>
        <taxon>Bacteroidota</taxon>
        <taxon>Flavobacteriia</taxon>
        <taxon>Flavobacteriales</taxon>
        <taxon>Flavobacteriaceae</taxon>
        <taxon>Winogradskyella</taxon>
    </lineage>
</organism>
<dbReference type="InterPro" id="IPR026444">
    <property type="entry name" value="Secre_tail"/>
</dbReference>
<name>A0ABS7XU42_9FLAO</name>
<reference evidence="5" key="1">
    <citation type="submission" date="2023-07" db="EMBL/GenBank/DDBJ databases">
        <authorList>
            <person name="Yue Y."/>
        </authorList>
    </citation>
    <scope>NUCLEOTIDE SEQUENCE [LARGE SCALE GENOMIC DNA]</scope>
    <source>
        <strain evidence="5">D23</strain>
    </source>
</reference>
<dbReference type="Pfam" id="PF18962">
    <property type="entry name" value="Por_Secre_tail"/>
    <property type="match status" value="1"/>
</dbReference>
<keyword evidence="1 2" id="KW-0732">Signal</keyword>
<feature type="signal peptide" evidence="2">
    <location>
        <begin position="1"/>
        <end position="19"/>
    </location>
</feature>
<dbReference type="NCBIfam" id="TIGR04183">
    <property type="entry name" value="Por_Secre_tail"/>
    <property type="match status" value="1"/>
</dbReference>
<dbReference type="InterPro" id="IPR013783">
    <property type="entry name" value="Ig-like_fold"/>
</dbReference>
<dbReference type="Proteomes" id="UP001198901">
    <property type="component" value="Unassembled WGS sequence"/>
</dbReference>
<evidence type="ECO:0000259" key="3">
    <source>
        <dbReference type="Pfam" id="PF18962"/>
    </source>
</evidence>
<feature type="domain" description="Secretion system C-terminal sorting" evidence="3">
    <location>
        <begin position="317"/>
        <end position="383"/>
    </location>
</feature>
<proteinExistence type="predicted"/>
<gene>
    <name evidence="4" type="ORF">LBU54_11975</name>
</gene>
<evidence type="ECO:0000256" key="1">
    <source>
        <dbReference type="ARBA" id="ARBA00022729"/>
    </source>
</evidence>
<evidence type="ECO:0000313" key="4">
    <source>
        <dbReference type="EMBL" id="MCA0133305.1"/>
    </source>
</evidence>